<evidence type="ECO:0000313" key="3">
    <source>
        <dbReference type="Proteomes" id="UP000030746"/>
    </source>
</evidence>
<dbReference type="EMBL" id="KB202014">
    <property type="protein sequence ID" value="ESO92836.1"/>
    <property type="molecule type" value="Genomic_DNA"/>
</dbReference>
<organism evidence="2 3">
    <name type="scientific">Lottia gigantea</name>
    <name type="common">Giant owl limpet</name>
    <dbReference type="NCBI Taxonomy" id="225164"/>
    <lineage>
        <taxon>Eukaryota</taxon>
        <taxon>Metazoa</taxon>
        <taxon>Spiralia</taxon>
        <taxon>Lophotrochozoa</taxon>
        <taxon>Mollusca</taxon>
        <taxon>Gastropoda</taxon>
        <taxon>Patellogastropoda</taxon>
        <taxon>Lottioidea</taxon>
        <taxon>Lottiidae</taxon>
        <taxon>Lottia</taxon>
    </lineage>
</organism>
<dbReference type="RefSeq" id="XP_009056522.1">
    <property type="nucleotide sequence ID" value="XM_009058274.1"/>
</dbReference>
<evidence type="ECO:0000256" key="1">
    <source>
        <dbReference type="SAM" id="MobiDB-lite"/>
    </source>
</evidence>
<gene>
    <name evidence="2" type="ORF">LOTGIDRAFT_162312</name>
</gene>
<dbReference type="Proteomes" id="UP000030746">
    <property type="component" value="Unassembled WGS sequence"/>
</dbReference>
<feature type="compositionally biased region" description="Basic and acidic residues" evidence="1">
    <location>
        <begin position="125"/>
        <end position="134"/>
    </location>
</feature>
<dbReference type="CTD" id="20238977"/>
<reference evidence="2 3" key="1">
    <citation type="journal article" date="2013" name="Nature">
        <title>Insights into bilaterian evolution from three spiralian genomes.</title>
        <authorList>
            <person name="Simakov O."/>
            <person name="Marletaz F."/>
            <person name="Cho S.J."/>
            <person name="Edsinger-Gonzales E."/>
            <person name="Havlak P."/>
            <person name="Hellsten U."/>
            <person name="Kuo D.H."/>
            <person name="Larsson T."/>
            <person name="Lv J."/>
            <person name="Arendt D."/>
            <person name="Savage R."/>
            <person name="Osoegawa K."/>
            <person name="de Jong P."/>
            <person name="Grimwood J."/>
            <person name="Chapman J.A."/>
            <person name="Shapiro H."/>
            <person name="Aerts A."/>
            <person name="Otillar R.P."/>
            <person name="Terry A.Y."/>
            <person name="Boore J.L."/>
            <person name="Grigoriev I.V."/>
            <person name="Lindberg D.R."/>
            <person name="Seaver E.C."/>
            <person name="Weisblat D.A."/>
            <person name="Putnam N.H."/>
            <person name="Rokhsar D.S."/>
        </authorList>
    </citation>
    <scope>NUCLEOTIDE SEQUENCE [LARGE SCALE GENOMIC DNA]</scope>
</reference>
<dbReference type="OrthoDB" id="6160647at2759"/>
<protein>
    <submittedName>
        <fullName evidence="2">Uncharacterized protein</fullName>
    </submittedName>
</protein>
<evidence type="ECO:0000313" key="2">
    <source>
        <dbReference type="EMBL" id="ESO92836.1"/>
    </source>
</evidence>
<keyword evidence="3" id="KW-1185">Reference proteome</keyword>
<feature type="region of interest" description="Disordered" evidence="1">
    <location>
        <begin position="116"/>
        <end position="174"/>
    </location>
</feature>
<accession>V4AHI5</accession>
<dbReference type="HOGENOM" id="CLU_1403916_0_0_1"/>
<name>V4AHI5_LOTGI</name>
<proteinExistence type="predicted"/>
<sequence length="194" mass="21932">MEEREIIHWGVQCNRAVRILFPDMIMRSSKFLDNDKDDYLPVSFRDEDIKHSPYTINNPLLSYNPIAAQHNELALQYQSQLFNMWRFMSPFHPYPLQPGLGMMNLDNKSTLPKASICSPPTLNNHDVESPRDGYESPVLSVGSKSDLDTYMGGNSKSPIAVEETGQNATNCSIEERKDREVNILSVSPLPVVSS</sequence>
<dbReference type="KEGG" id="lgi:LOTGIDRAFT_162312"/>
<dbReference type="AlphaFoldDB" id="V4AHI5"/>
<dbReference type="GeneID" id="20238977"/>